<keyword evidence="3 5" id="KW-0067">ATP-binding</keyword>
<keyword evidence="2" id="KW-0547">Nucleotide-binding</keyword>
<dbReference type="KEGG" id="plv:ERIC2_c06270"/>
<evidence type="ECO:0000259" key="4">
    <source>
        <dbReference type="PROSITE" id="PS50893"/>
    </source>
</evidence>
<name>V9W3F3_9BACL</name>
<sequence length="245" mass="28233">MWRWKYCRYTLRKLVTIIRPRFCKTFLFKWKEASFGLIGPNGAGKSTTIKGILGLLKEMKGTIEFFGERKAFAYIPEHPILYDDLTLWEHLELTASVYEMEERIFQERAEALLKQFRLEKVKHHLPGSFSKGMQQKMMLIIGFLNRPDVYIVDEPFIGLDPYATKDLLHMLETERERGVPILMSTHVLDTAERVCDRFVLISNGTLAAEGTLDQIRDQAALPSGTLFECFHEILQQKGMGGLPDS</sequence>
<organism evidence="5 6">
    <name type="scientific">Paenibacillus larvae subsp. larvae DSM 25430</name>
    <dbReference type="NCBI Taxonomy" id="697284"/>
    <lineage>
        <taxon>Bacteria</taxon>
        <taxon>Bacillati</taxon>
        <taxon>Bacillota</taxon>
        <taxon>Bacilli</taxon>
        <taxon>Bacillales</taxon>
        <taxon>Paenibacillaceae</taxon>
        <taxon>Paenibacillus</taxon>
    </lineage>
</organism>
<dbReference type="InterPro" id="IPR003593">
    <property type="entry name" value="AAA+_ATPase"/>
</dbReference>
<proteinExistence type="predicted"/>
<evidence type="ECO:0000256" key="3">
    <source>
        <dbReference type="ARBA" id="ARBA00022840"/>
    </source>
</evidence>
<evidence type="ECO:0000313" key="5">
    <source>
        <dbReference type="EMBL" id="AHD04469.1"/>
    </source>
</evidence>
<dbReference type="HOGENOM" id="CLU_000604_1_2_9"/>
<dbReference type="SMART" id="SM00382">
    <property type="entry name" value="AAA"/>
    <property type="match status" value="1"/>
</dbReference>
<dbReference type="PANTHER" id="PTHR42939:SF2">
    <property type="entry name" value="ABC-TYPE TRANSPORTER ATP-BINDING PROTEIN ECSA"/>
    <property type="match status" value="1"/>
</dbReference>
<dbReference type="InterPro" id="IPR017871">
    <property type="entry name" value="ABC_transporter-like_CS"/>
</dbReference>
<evidence type="ECO:0000256" key="2">
    <source>
        <dbReference type="ARBA" id="ARBA00022741"/>
    </source>
</evidence>
<dbReference type="GO" id="GO:0016887">
    <property type="term" value="F:ATP hydrolysis activity"/>
    <property type="evidence" value="ECO:0007669"/>
    <property type="project" value="InterPro"/>
</dbReference>
<dbReference type="InterPro" id="IPR027417">
    <property type="entry name" value="P-loop_NTPase"/>
</dbReference>
<dbReference type="eggNOG" id="COG1131">
    <property type="taxonomic scope" value="Bacteria"/>
</dbReference>
<dbReference type="AlphaFoldDB" id="V9W3F3"/>
<evidence type="ECO:0000313" key="6">
    <source>
        <dbReference type="Proteomes" id="UP000029431"/>
    </source>
</evidence>
<gene>
    <name evidence="5" type="primary">ecsA1</name>
    <name evidence="5" type="ORF">ERIC2_c06270</name>
</gene>
<evidence type="ECO:0000256" key="1">
    <source>
        <dbReference type="ARBA" id="ARBA00022448"/>
    </source>
</evidence>
<accession>V9W3F3</accession>
<dbReference type="Proteomes" id="UP000029431">
    <property type="component" value="Chromosome"/>
</dbReference>
<dbReference type="InterPro" id="IPR003439">
    <property type="entry name" value="ABC_transporter-like_ATP-bd"/>
</dbReference>
<dbReference type="CDD" id="cd03230">
    <property type="entry name" value="ABC_DR_subfamily_A"/>
    <property type="match status" value="1"/>
</dbReference>
<dbReference type="EMBL" id="CP003355">
    <property type="protein sequence ID" value="AHD04469.1"/>
    <property type="molecule type" value="Genomic_DNA"/>
</dbReference>
<dbReference type="SUPFAM" id="SSF52540">
    <property type="entry name" value="P-loop containing nucleoside triphosphate hydrolases"/>
    <property type="match status" value="1"/>
</dbReference>
<dbReference type="PROSITE" id="PS00211">
    <property type="entry name" value="ABC_TRANSPORTER_1"/>
    <property type="match status" value="1"/>
</dbReference>
<keyword evidence="1" id="KW-0813">Transport</keyword>
<dbReference type="PANTHER" id="PTHR42939">
    <property type="entry name" value="ABC TRANSPORTER ATP-BINDING PROTEIN ALBC-RELATED"/>
    <property type="match status" value="1"/>
</dbReference>
<dbReference type="Gene3D" id="3.40.50.300">
    <property type="entry name" value="P-loop containing nucleotide triphosphate hydrolases"/>
    <property type="match status" value="1"/>
</dbReference>
<protein>
    <submittedName>
        <fullName evidence="5">ABC-type transporter ATP-binding protein EcsA</fullName>
    </submittedName>
</protein>
<reference evidence="5 6" key="1">
    <citation type="journal article" date="2014" name="PLoS ONE">
        <title>How to Kill the Honey Bee Larva: Genomic Potential and Virulence Mechanisms of Paenibacillus larvae.</title>
        <authorList>
            <person name="Djukic M."/>
            <person name="Brzuszkiewicz E."/>
            <person name="Funfhaus A."/>
            <person name="Voss J."/>
            <person name="Gollnow K."/>
            <person name="Poppinga L."/>
            <person name="Liesegang H."/>
            <person name="Garcia-Gonzalez E."/>
            <person name="Genersch E."/>
            <person name="Daniel R."/>
        </authorList>
    </citation>
    <scope>NUCLEOTIDE SEQUENCE [LARGE SCALE GENOMIC DNA]</scope>
    <source>
        <strain evidence="5 6">DSM 25430</strain>
    </source>
</reference>
<dbReference type="GO" id="GO:0005524">
    <property type="term" value="F:ATP binding"/>
    <property type="evidence" value="ECO:0007669"/>
    <property type="project" value="UniProtKB-KW"/>
</dbReference>
<keyword evidence="6" id="KW-1185">Reference proteome</keyword>
<dbReference type="Pfam" id="PF00005">
    <property type="entry name" value="ABC_tran"/>
    <property type="match status" value="1"/>
</dbReference>
<dbReference type="PROSITE" id="PS50893">
    <property type="entry name" value="ABC_TRANSPORTER_2"/>
    <property type="match status" value="1"/>
</dbReference>
<dbReference type="PATRIC" id="fig|697284.3.peg.601"/>
<feature type="domain" description="ABC transporter" evidence="4">
    <location>
        <begin position="6"/>
        <end position="228"/>
    </location>
</feature>
<dbReference type="InterPro" id="IPR051782">
    <property type="entry name" value="ABC_Transporter_VariousFunc"/>
</dbReference>